<keyword evidence="1" id="KW-0472">Membrane</keyword>
<sequence length="119" mass="13767">MICVSKSVHFDYYSLCDIEVKSLSLSSNKIKTIYLFTQLCWGILHCFLFGALPRFKFIIAALKSLACILISHTLLPNQQHKSTNRIGSSFRRLNKFNRVWPGETINKTRHFECVLLTLE</sequence>
<keyword evidence="1" id="KW-1133">Transmembrane helix</keyword>
<feature type="transmembrane region" description="Helical" evidence="1">
    <location>
        <begin position="33"/>
        <end position="51"/>
    </location>
</feature>
<dbReference type="EMBL" id="HBUE01033562">
    <property type="protein sequence ID" value="CAG6457873.1"/>
    <property type="molecule type" value="Transcribed_RNA"/>
</dbReference>
<keyword evidence="1" id="KW-0812">Transmembrane</keyword>
<evidence type="ECO:0000313" key="2">
    <source>
        <dbReference type="EMBL" id="CAG6457873.1"/>
    </source>
</evidence>
<reference evidence="2" key="1">
    <citation type="submission" date="2021-05" db="EMBL/GenBank/DDBJ databases">
        <authorList>
            <person name="Alioto T."/>
            <person name="Alioto T."/>
            <person name="Gomez Garrido J."/>
        </authorList>
    </citation>
    <scope>NUCLEOTIDE SEQUENCE</scope>
</reference>
<evidence type="ECO:0000256" key="1">
    <source>
        <dbReference type="SAM" id="Phobius"/>
    </source>
</evidence>
<name>A0A8D8F577_CULPI</name>
<dbReference type="AlphaFoldDB" id="A0A8D8F577"/>
<accession>A0A8D8F577</accession>
<protein>
    <submittedName>
        <fullName evidence="2">(northern house mosquito) hypothetical protein</fullName>
    </submittedName>
</protein>
<feature type="transmembrane region" description="Helical" evidence="1">
    <location>
        <begin position="57"/>
        <end position="75"/>
    </location>
</feature>
<organism evidence="2">
    <name type="scientific">Culex pipiens</name>
    <name type="common">House mosquito</name>
    <dbReference type="NCBI Taxonomy" id="7175"/>
    <lineage>
        <taxon>Eukaryota</taxon>
        <taxon>Metazoa</taxon>
        <taxon>Ecdysozoa</taxon>
        <taxon>Arthropoda</taxon>
        <taxon>Hexapoda</taxon>
        <taxon>Insecta</taxon>
        <taxon>Pterygota</taxon>
        <taxon>Neoptera</taxon>
        <taxon>Endopterygota</taxon>
        <taxon>Diptera</taxon>
        <taxon>Nematocera</taxon>
        <taxon>Culicoidea</taxon>
        <taxon>Culicidae</taxon>
        <taxon>Culicinae</taxon>
        <taxon>Culicini</taxon>
        <taxon>Culex</taxon>
        <taxon>Culex</taxon>
    </lineage>
</organism>
<proteinExistence type="predicted"/>